<feature type="non-terminal residue" evidence="2">
    <location>
        <position position="1"/>
    </location>
</feature>
<organism evidence="2">
    <name type="scientific">Arion vulgaris</name>
    <dbReference type="NCBI Taxonomy" id="1028688"/>
    <lineage>
        <taxon>Eukaryota</taxon>
        <taxon>Metazoa</taxon>
        <taxon>Spiralia</taxon>
        <taxon>Lophotrochozoa</taxon>
        <taxon>Mollusca</taxon>
        <taxon>Gastropoda</taxon>
        <taxon>Heterobranchia</taxon>
        <taxon>Euthyneura</taxon>
        <taxon>Panpulmonata</taxon>
        <taxon>Eupulmonata</taxon>
        <taxon>Stylommatophora</taxon>
        <taxon>Helicina</taxon>
        <taxon>Arionoidea</taxon>
        <taxon>Arionidae</taxon>
        <taxon>Arion</taxon>
    </lineage>
</organism>
<protein>
    <submittedName>
        <fullName evidence="2">Uncharacterized protein</fullName>
    </submittedName>
</protein>
<feature type="region of interest" description="Disordered" evidence="1">
    <location>
        <begin position="1"/>
        <end position="54"/>
    </location>
</feature>
<gene>
    <name evidence="2" type="primary">ORF1880</name>
</gene>
<reference evidence="2" key="1">
    <citation type="submission" date="2014-12" db="EMBL/GenBank/DDBJ databases">
        <title>Insight into the proteome of Arion vulgaris.</title>
        <authorList>
            <person name="Aradska J."/>
            <person name="Bulat T."/>
            <person name="Smidak R."/>
            <person name="Sarate P."/>
            <person name="Gangsoo J."/>
            <person name="Sialana F."/>
            <person name="Bilban M."/>
            <person name="Lubec G."/>
        </authorList>
    </citation>
    <scope>NUCLEOTIDE SEQUENCE</scope>
    <source>
        <tissue evidence="2">Skin</tissue>
    </source>
</reference>
<name>A0A0B6XUS4_9EUPU</name>
<sequence length="69" mass="7463">SKNSKKNYSRGAKLDSGIITKSSTHKANDAEEGECKQQLENMDTSQDKREHKGVCDPLVVAATAELSSP</sequence>
<feature type="non-terminal residue" evidence="2">
    <location>
        <position position="69"/>
    </location>
</feature>
<proteinExistence type="predicted"/>
<feature type="compositionally biased region" description="Basic and acidic residues" evidence="1">
    <location>
        <begin position="45"/>
        <end position="54"/>
    </location>
</feature>
<evidence type="ECO:0000256" key="1">
    <source>
        <dbReference type="SAM" id="MobiDB-lite"/>
    </source>
</evidence>
<dbReference type="AlphaFoldDB" id="A0A0B6XUS4"/>
<dbReference type="EMBL" id="HACG01000798">
    <property type="protein sequence ID" value="CEK47663.1"/>
    <property type="molecule type" value="Transcribed_RNA"/>
</dbReference>
<evidence type="ECO:0000313" key="2">
    <source>
        <dbReference type="EMBL" id="CEK47663.1"/>
    </source>
</evidence>
<accession>A0A0B6XUS4</accession>
<feature type="compositionally biased region" description="Basic and acidic residues" evidence="1">
    <location>
        <begin position="26"/>
        <end position="37"/>
    </location>
</feature>